<dbReference type="EMBL" id="JBHUIK010000007">
    <property type="protein sequence ID" value="MFD2216373.1"/>
    <property type="molecule type" value="Genomic_DNA"/>
</dbReference>
<dbReference type="InterPro" id="IPR019903">
    <property type="entry name" value="RIC_family"/>
</dbReference>
<evidence type="ECO:0000256" key="5">
    <source>
        <dbReference type="SAM" id="Coils"/>
    </source>
</evidence>
<protein>
    <submittedName>
        <fullName evidence="7">Iron-sulfur cluster repair di-iron protein</fullName>
    </submittedName>
</protein>
<proteinExistence type="predicted"/>
<accession>A0ABW5C1T4</accession>
<feature type="coiled-coil region" evidence="5">
    <location>
        <begin position="151"/>
        <end position="178"/>
    </location>
</feature>
<evidence type="ECO:0000313" key="8">
    <source>
        <dbReference type="Proteomes" id="UP001597318"/>
    </source>
</evidence>
<evidence type="ECO:0000259" key="6">
    <source>
        <dbReference type="Pfam" id="PF01814"/>
    </source>
</evidence>
<comment type="caution">
    <text evidence="7">The sequence shown here is derived from an EMBL/GenBank/DDBJ whole genome shotgun (WGS) entry which is preliminary data.</text>
</comment>
<evidence type="ECO:0000256" key="1">
    <source>
        <dbReference type="ARBA" id="ARBA00004496"/>
    </source>
</evidence>
<dbReference type="InterPro" id="IPR012312">
    <property type="entry name" value="Hemerythrin-like"/>
</dbReference>
<keyword evidence="3" id="KW-0479">Metal-binding</keyword>
<feature type="domain" description="Hemerythrin-like" evidence="6">
    <location>
        <begin position="86"/>
        <end position="227"/>
    </location>
</feature>
<dbReference type="PANTHER" id="PTHR36438">
    <property type="entry name" value="IRON-SULFUR CLUSTER REPAIR PROTEIN YTFE"/>
    <property type="match status" value="1"/>
</dbReference>
<keyword evidence="2" id="KW-0963">Cytoplasm</keyword>
<gene>
    <name evidence="7" type="primary">ric</name>
    <name evidence="7" type="ORF">ACFSKK_22100</name>
</gene>
<dbReference type="NCBIfam" id="TIGR03652">
    <property type="entry name" value="FeS_repair_RIC"/>
    <property type="match status" value="1"/>
</dbReference>
<evidence type="ECO:0000256" key="4">
    <source>
        <dbReference type="ARBA" id="ARBA00023004"/>
    </source>
</evidence>
<dbReference type="PANTHER" id="PTHR36438:SF1">
    <property type="entry name" value="IRON-SULFUR CLUSTER REPAIR PROTEIN YTFE"/>
    <property type="match status" value="1"/>
</dbReference>
<sequence length="229" mass="27056">MFTQTMLVRDIVNQFPESSDLFKKFRIDFCCGGKRPLHEAVLERNVDIEVVMQQLQKLYQSVHERNEMTLNWNETTVSDLIQHIKTKHHIYLANELPQLTPYVTKVMRVHGPDQPHLLQIHKLFNELKTELEQHTVKEEAIVFPLIEKLAKETNEEERENIKAQIIELENEHDHAGNLIKAIRKMTDDFTPPEHACGTYRLVYQRLEALESDLFEHIHLENNILFQKVM</sequence>
<keyword evidence="4" id="KW-0408">Iron</keyword>
<dbReference type="RefSeq" id="WP_247347310.1">
    <property type="nucleotide sequence ID" value="NZ_CP095551.1"/>
</dbReference>
<dbReference type="Gene3D" id="1.20.120.520">
    <property type="entry name" value="nmb1532 protein domain like"/>
    <property type="match status" value="1"/>
</dbReference>
<reference evidence="8" key="1">
    <citation type="journal article" date="2019" name="Int. J. Syst. Evol. Microbiol.">
        <title>The Global Catalogue of Microorganisms (GCM) 10K type strain sequencing project: providing services to taxonomists for standard genome sequencing and annotation.</title>
        <authorList>
            <consortium name="The Broad Institute Genomics Platform"/>
            <consortium name="The Broad Institute Genome Sequencing Center for Infectious Disease"/>
            <person name="Wu L."/>
            <person name="Ma J."/>
        </authorList>
    </citation>
    <scope>NUCLEOTIDE SEQUENCE [LARGE SCALE GENOMIC DNA]</scope>
    <source>
        <strain evidence="8">CGMCC 1.15474</strain>
    </source>
</reference>
<keyword evidence="5" id="KW-0175">Coiled coil</keyword>
<dbReference type="Pfam" id="PF01814">
    <property type="entry name" value="Hemerythrin"/>
    <property type="match status" value="1"/>
</dbReference>
<name>A0ABW5C1T4_9BACI</name>
<evidence type="ECO:0000256" key="2">
    <source>
        <dbReference type="ARBA" id="ARBA00022490"/>
    </source>
</evidence>
<evidence type="ECO:0000256" key="3">
    <source>
        <dbReference type="ARBA" id="ARBA00022723"/>
    </source>
</evidence>
<organism evidence="7 8">
    <name type="scientific">Metabacillus endolithicus</name>
    <dbReference type="NCBI Taxonomy" id="1535204"/>
    <lineage>
        <taxon>Bacteria</taxon>
        <taxon>Bacillati</taxon>
        <taxon>Bacillota</taxon>
        <taxon>Bacilli</taxon>
        <taxon>Bacillales</taxon>
        <taxon>Bacillaceae</taxon>
        <taxon>Metabacillus</taxon>
    </lineage>
</organism>
<dbReference type="Proteomes" id="UP001597318">
    <property type="component" value="Unassembled WGS sequence"/>
</dbReference>
<keyword evidence="8" id="KW-1185">Reference proteome</keyword>
<comment type="subcellular location">
    <subcellularLocation>
        <location evidence="1">Cytoplasm</location>
    </subcellularLocation>
</comment>
<dbReference type="Pfam" id="PF04405">
    <property type="entry name" value="ScdA_N"/>
    <property type="match status" value="1"/>
</dbReference>
<evidence type="ECO:0000313" key="7">
    <source>
        <dbReference type="EMBL" id="MFD2216373.1"/>
    </source>
</evidence>